<dbReference type="InterPro" id="IPR027417">
    <property type="entry name" value="P-loop_NTPase"/>
</dbReference>
<evidence type="ECO:0000256" key="1">
    <source>
        <dbReference type="ARBA" id="ARBA00004496"/>
    </source>
</evidence>
<feature type="domain" description="RecF/RecN/SMC N-terminal" evidence="10">
    <location>
        <begin position="5"/>
        <end position="341"/>
    </location>
</feature>
<dbReference type="NCBIfam" id="TIGR00611">
    <property type="entry name" value="recf"/>
    <property type="match status" value="1"/>
</dbReference>
<proteinExistence type="inferred from homology"/>
<evidence type="ECO:0000256" key="6">
    <source>
        <dbReference type="ARBA" id="ARBA00022741"/>
    </source>
</evidence>
<evidence type="ECO:0000256" key="8">
    <source>
        <dbReference type="ARBA" id="ARBA00023125"/>
    </source>
</evidence>
<keyword evidence="8 9" id="KW-0238">DNA-binding</keyword>
<evidence type="ECO:0000313" key="12">
    <source>
        <dbReference type="Proteomes" id="UP000321168"/>
    </source>
</evidence>
<sequence>MLLKLSKLSIINFKNHLEAEYDLGDRINAFCGENGAGKTNVLDAIYALCYTKSFLNTIDSQLVNFESDFFLIQGGIEKDNAQYPVSLGFKKGQKKVLKLVGKPVEKFSEYVGFFPAVVIAPSDRDLIHEGSEFRRRFIDGIIANYDRAYLEALLKYQGVVRNRNALLKQMQTGGKRDYEYLSVWDEQLVQLTDQILPKRHALLEKFAPIFKEYYRQISNANEEPNIKYQPGISENGLATDLRSNLEKDLRLGYTSVGLHKDDFTFSLNNKPIKKFGSQGQQKTYLLALKLTNYQILSDNAGVLPFLLLDDIFDKLDQNRVSYLLKLIGEGNFGQIFISHTNLQELEEILGNAKLEAKFFSL</sequence>
<evidence type="ECO:0000259" key="10">
    <source>
        <dbReference type="Pfam" id="PF02463"/>
    </source>
</evidence>
<dbReference type="InterPro" id="IPR001238">
    <property type="entry name" value="DNA-binding_RecF"/>
</dbReference>
<protein>
    <recommendedName>
        <fullName evidence="3 9">DNA replication and repair protein RecF</fullName>
    </recommendedName>
</protein>
<dbReference type="PANTHER" id="PTHR32182:SF0">
    <property type="entry name" value="DNA REPLICATION AND REPAIR PROTEIN RECF"/>
    <property type="match status" value="1"/>
</dbReference>
<dbReference type="InterPro" id="IPR003395">
    <property type="entry name" value="RecF/RecN/SMC_N"/>
</dbReference>
<comment type="subcellular location">
    <subcellularLocation>
        <location evidence="1 9">Cytoplasm</location>
    </subcellularLocation>
</comment>
<comment type="similarity">
    <text evidence="2 9">Belongs to the RecF family.</text>
</comment>
<dbReference type="Gene3D" id="3.40.50.300">
    <property type="entry name" value="P-loop containing nucleotide triphosphate hydrolases"/>
    <property type="match status" value="1"/>
</dbReference>
<dbReference type="EMBL" id="VORB01000010">
    <property type="protein sequence ID" value="TXC76171.1"/>
    <property type="molecule type" value="Genomic_DNA"/>
</dbReference>
<keyword evidence="12" id="KW-1185">Reference proteome</keyword>
<dbReference type="HAMAP" id="MF_00365">
    <property type="entry name" value="RecF"/>
    <property type="match status" value="1"/>
</dbReference>
<keyword evidence="9" id="KW-0227">DNA damage</keyword>
<evidence type="ECO:0000256" key="3">
    <source>
        <dbReference type="ARBA" id="ARBA00020170"/>
    </source>
</evidence>
<dbReference type="PANTHER" id="PTHR32182">
    <property type="entry name" value="DNA REPLICATION AND REPAIR PROTEIN RECF"/>
    <property type="match status" value="1"/>
</dbReference>
<evidence type="ECO:0000256" key="9">
    <source>
        <dbReference type="HAMAP-Rule" id="MF_00365"/>
    </source>
</evidence>
<dbReference type="AlphaFoldDB" id="A0A5C6UVA6"/>
<keyword evidence="6 9" id="KW-0547">Nucleotide-binding</keyword>
<keyword evidence="9" id="KW-0234">DNA repair</keyword>
<dbReference type="GO" id="GO:0003697">
    <property type="term" value="F:single-stranded DNA binding"/>
    <property type="evidence" value="ECO:0007669"/>
    <property type="project" value="UniProtKB-UniRule"/>
</dbReference>
<accession>A0A5C6UVA6</accession>
<dbReference type="GO" id="GO:0006302">
    <property type="term" value="P:double-strand break repair"/>
    <property type="evidence" value="ECO:0007669"/>
    <property type="project" value="TreeGrafter"/>
</dbReference>
<keyword evidence="4 9" id="KW-0963">Cytoplasm</keyword>
<reference evidence="11 12" key="1">
    <citation type="submission" date="2019-08" db="EMBL/GenBank/DDBJ databases">
        <title>Genome of Luteibaculum oceani JCM 18817.</title>
        <authorList>
            <person name="Bowman J.P."/>
        </authorList>
    </citation>
    <scope>NUCLEOTIDE SEQUENCE [LARGE SCALE GENOMIC DNA]</scope>
    <source>
        <strain evidence="11 12">JCM 18817</strain>
    </source>
</reference>
<evidence type="ECO:0000256" key="4">
    <source>
        <dbReference type="ARBA" id="ARBA00022490"/>
    </source>
</evidence>
<dbReference type="Gene3D" id="1.20.1050.90">
    <property type="entry name" value="RecF/RecN/SMC, N-terminal domain"/>
    <property type="match status" value="1"/>
</dbReference>
<dbReference type="InterPro" id="IPR042174">
    <property type="entry name" value="RecF_2"/>
</dbReference>
<dbReference type="GO" id="GO:0000731">
    <property type="term" value="P:DNA synthesis involved in DNA repair"/>
    <property type="evidence" value="ECO:0007669"/>
    <property type="project" value="TreeGrafter"/>
</dbReference>
<organism evidence="11 12">
    <name type="scientific">Luteibaculum oceani</name>
    <dbReference type="NCBI Taxonomy" id="1294296"/>
    <lineage>
        <taxon>Bacteria</taxon>
        <taxon>Pseudomonadati</taxon>
        <taxon>Bacteroidota</taxon>
        <taxon>Flavobacteriia</taxon>
        <taxon>Flavobacteriales</taxon>
        <taxon>Luteibaculaceae</taxon>
        <taxon>Luteibaculum</taxon>
    </lineage>
</organism>
<evidence type="ECO:0000256" key="7">
    <source>
        <dbReference type="ARBA" id="ARBA00022840"/>
    </source>
</evidence>
<dbReference type="Proteomes" id="UP000321168">
    <property type="component" value="Unassembled WGS sequence"/>
</dbReference>
<dbReference type="PROSITE" id="PS00617">
    <property type="entry name" value="RECF_1"/>
    <property type="match status" value="1"/>
</dbReference>
<keyword evidence="5 9" id="KW-0235">DNA replication</keyword>
<name>A0A5C6UVA6_9FLAO</name>
<evidence type="ECO:0000256" key="2">
    <source>
        <dbReference type="ARBA" id="ARBA00008016"/>
    </source>
</evidence>
<keyword evidence="7 9" id="KW-0067">ATP-binding</keyword>
<comment type="caution">
    <text evidence="11">The sequence shown here is derived from an EMBL/GenBank/DDBJ whole genome shotgun (WGS) entry which is preliminary data.</text>
</comment>
<comment type="function">
    <text evidence="9">The RecF protein is involved in DNA metabolism; it is required for DNA replication and normal SOS inducibility. RecF binds preferentially to single-stranded, linear DNA. It also seems to bind ATP.</text>
</comment>
<evidence type="ECO:0000256" key="5">
    <source>
        <dbReference type="ARBA" id="ARBA00022705"/>
    </source>
</evidence>
<dbReference type="Pfam" id="PF02463">
    <property type="entry name" value="SMC_N"/>
    <property type="match status" value="1"/>
</dbReference>
<keyword evidence="9" id="KW-0742">SOS response</keyword>
<dbReference type="GO" id="GO:0006260">
    <property type="term" value="P:DNA replication"/>
    <property type="evidence" value="ECO:0007669"/>
    <property type="project" value="UniProtKB-UniRule"/>
</dbReference>
<dbReference type="GO" id="GO:0005737">
    <property type="term" value="C:cytoplasm"/>
    <property type="evidence" value="ECO:0007669"/>
    <property type="project" value="UniProtKB-SubCell"/>
</dbReference>
<dbReference type="SUPFAM" id="SSF52540">
    <property type="entry name" value="P-loop containing nucleoside triphosphate hydrolases"/>
    <property type="match status" value="1"/>
</dbReference>
<evidence type="ECO:0000313" key="11">
    <source>
        <dbReference type="EMBL" id="TXC76171.1"/>
    </source>
</evidence>
<dbReference type="OrthoDB" id="9803889at2"/>
<dbReference type="GO" id="GO:0005524">
    <property type="term" value="F:ATP binding"/>
    <property type="evidence" value="ECO:0007669"/>
    <property type="project" value="UniProtKB-UniRule"/>
</dbReference>
<dbReference type="GO" id="GO:0009432">
    <property type="term" value="P:SOS response"/>
    <property type="evidence" value="ECO:0007669"/>
    <property type="project" value="UniProtKB-UniRule"/>
</dbReference>
<dbReference type="InterPro" id="IPR018078">
    <property type="entry name" value="DNA-binding_RecF_CS"/>
</dbReference>
<gene>
    <name evidence="9" type="primary">recF</name>
    <name evidence="11" type="ORF">FRX97_10490</name>
</gene>
<feature type="binding site" evidence="9">
    <location>
        <begin position="32"/>
        <end position="39"/>
    </location>
    <ligand>
        <name>ATP</name>
        <dbReference type="ChEBI" id="CHEBI:30616"/>
    </ligand>
</feature>